<evidence type="ECO:0000313" key="3">
    <source>
        <dbReference type="Proteomes" id="UP000254000"/>
    </source>
</evidence>
<dbReference type="InterPro" id="IPR050289">
    <property type="entry name" value="TorD/DmsD_chaperones"/>
</dbReference>
<protein>
    <recommendedName>
        <fullName evidence="4">Molecular chaperone TorD</fullName>
    </recommendedName>
</protein>
<evidence type="ECO:0008006" key="4">
    <source>
        <dbReference type="Google" id="ProtNLM"/>
    </source>
</evidence>
<dbReference type="Pfam" id="PF02613">
    <property type="entry name" value="Nitrate_red_del"/>
    <property type="match status" value="1"/>
</dbReference>
<dbReference type="Proteomes" id="UP000254000">
    <property type="component" value="Unassembled WGS sequence"/>
</dbReference>
<keyword evidence="3" id="KW-1185">Reference proteome</keyword>
<evidence type="ECO:0000256" key="1">
    <source>
        <dbReference type="ARBA" id="ARBA00023186"/>
    </source>
</evidence>
<keyword evidence="1" id="KW-0143">Chaperone</keyword>
<accession>A0A369M111</accession>
<dbReference type="PANTHER" id="PTHR34227">
    <property type="entry name" value="CHAPERONE PROTEIN YCDY"/>
    <property type="match status" value="1"/>
</dbReference>
<name>A0A369M111_9ACTN</name>
<organism evidence="2 3">
    <name type="scientific">Gordonibacter pamelaeae</name>
    <dbReference type="NCBI Taxonomy" id="471189"/>
    <lineage>
        <taxon>Bacteria</taxon>
        <taxon>Bacillati</taxon>
        <taxon>Actinomycetota</taxon>
        <taxon>Coriobacteriia</taxon>
        <taxon>Eggerthellales</taxon>
        <taxon>Eggerthellaceae</taxon>
        <taxon>Gordonibacter</taxon>
    </lineage>
</organism>
<dbReference type="GeneID" id="78360072"/>
<dbReference type="PANTHER" id="PTHR34227:SF1">
    <property type="entry name" value="DIMETHYL SULFOXIDE REDUCTASE CHAPERONE-RELATED"/>
    <property type="match status" value="1"/>
</dbReference>
<comment type="caution">
    <text evidence="2">The sequence shown here is derived from an EMBL/GenBank/DDBJ whole genome shotgun (WGS) entry which is preliminary data.</text>
</comment>
<gene>
    <name evidence="2" type="ORF">C1877_10245</name>
</gene>
<proteinExistence type="predicted"/>
<reference evidence="2 3" key="1">
    <citation type="journal article" date="2018" name="Elife">
        <title>Discovery and characterization of a prevalent human gut bacterial enzyme sufficient for the inactivation of a family of plant toxins.</title>
        <authorList>
            <person name="Koppel N."/>
            <person name="Bisanz J.E."/>
            <person name="Pandelia M.E."/>
            <person name="Turnbaugh P.J."/>
            <person name="Balskus E.P."/>
        </authorList>
    </citation>
    <scope>NUCLEOTIDE SEQUENCE [LARGE SCALE GENOMIC DNA]</scope>
    <source>
        <strain evidence="2 3">3C</strain>
    </source>
</reference>
<dbReference type="RefSeq" id="WP_227155457.1">
    <property type="nucleotide sequence ID" value="NZ_CABMMS010000006.1"/>
</dbReference>
<dbReference type="InterPro" id="IPR036411">
    <property type="entry name" value="TorD-like_sf"/>
</dbReference>
<dbReference type="InterPro" id="IPR020945">
    <property type="entry name" value="DMSO/NO3_reduct_chaperone"/>
</dbReference>
<dbReference type="AlphaFoldDB" id="A0A369M111"/>
<dbReference type="EMBL" id="PPTS01000006">
    <property type="protein sequence ID" value="RDB64098.1"/>
    <property type="molecule type" value="Genomic_DNA"/>
</dbReference>
<dbReference type="Gene3D" id="1.10.3480.10">
    <property type="entry name" value="TorD-like"/>
    <property type="match status" value="1"/>
</dbReference>
<sequence length="208" mass="23112">MDACERIAEVEARELTYSLLSRLFLEEVSEDFLSRLAEESLPLEGELGRYAAELPGADLAALRAEAAAEFAALLLNMSADPVFPYESVYTSAEHLLMQRSRDEVLAAYRSQGFERSGELNVPEDHVGIELEFMARLCCKEAEALAANDGAGVDAARVAQQDFLRDHLLVWIPQLCDDLEKRAKPGLYRGLAETARQFLVFEREELGVG</sequence>
<evidence type="ECO:0000313" key="2">
    <source>
        <dbReference type="EMBL" id="RDB64098.1"/>
    </source>
</evidence>
<dbReference type="SUPFAM" id="SSF89155">
    <property type="entry name" value="TorD-like"/>
    <property type="match status" value="1"/>
</dbReference>